<sequence>MLCPTWSLLPHMVIFLVCVHPMAGQCSEPVQLVEQPELIVRQLASDYCYDCHNPDEKVAELDLESIQAQPFEQNADIWEKVLRKVRARQMPPSDYGQPDEMTYATASHALGQVLEAQAASHPRPGRVETFRRLTRFEYQNAIRDLLALEIDATRLLPADESSHGFDNVTVGMLSPTLLNRYIAAAERISRLAVGGRHPSPTGRVIRISPDTTQEERVAGLPLGTRGGLLTSHYFPQDGEYEIQVRLARDRNEHVEGLKEPHQLEILLDRKPIKQLTVKPPQRKESSADAEYDLSSHANVDRHLKVLVTVAAGSHQLGVTFRKNASSLLETKRQPLNVHYNMNRHPRLTPAIYEVSITGPFKVAGPGHSPSRERVLSCQPKTSDDEEACARQIVSQLMRRAYRRPVEESDLTVPLRLYAEGRAQADFETGIEWALSAILVNPQFLFRVEKEPDDLAADFAYAISDLELASRLSFFLWSSIPDEELLEVAERGELSDPEVLVAQTRRMLADVRAKSLVSNFAGQWLHLRNLDASTPDARLFPDFDDNLRQAFRQETELFFESIIREDHSVLDLLQADYTYLNERLAKHYNIPHVYGSRFRRVSLEPESHRGGLLRQGSILTVTSYATRTSPVIRGKWILGNLLGTPPPPPPPDVPDLKDNTVAANLSVRERLAEHRANPACASCHNFMDPPGFALENFDALGRWREIEGGQPVDATGGLPDGSEFTGIDGLEAGLLNRPELFVGTMAEKLLTYALGRGIEPYDGPAVRKIVRESAREHYRFSSLLVEIVKSVPFRMRSTGK</sequence>
<evidence type="ECO:0000259" key="2">
    <source>
        <dbReference type="Pfam" id="PF07626"/>
    </source>
</evidence>
<dbReference type="Pfam" id="PF07637">
    <property type="entry name" value="PSD5"/>
    <property type="match status" value="1"/>
</dbReference>
<dbReference type="Pfam" id="PF07626">
    <property type="entry name" value="PSD3"/>
    <property type="match status" value="1"/>
</dbReference>
<dbReference type="Pfam" id="PF07627">
    <property type="entry name" value="PSCyt3"/>
    <property type="match status" value="1"/>
</dbReference>
<proteinExistence type="predicted"/>
<evidence type="ECO:0000259" key="3">
    <source>
        <dbReference type="Pfam" id="PF07627"/>
    </source>
</evidence>
<feature type="domain" description="Cytochrome C Planctomycete-type" evidence="5">
    <location>
        <begin position="48"/>
        <end position="94"/>
    </location>
</feature>
<evidence type="ECO:0008006" key="9">
    <source>
        <dbReference type="Google" id="ProtNLM"/>
    </source>
</evidence>
<feature type="domain" description="DUF1595" evidence="6">
    <location>
        <begin position="388"/>
        <end position="448"/>
    </location>
</feature>
<dbReference type="InterPro" id="IPR011478">
    <property type="entry name" value="DUF1585"/>
</dbReference>
<evidence type="ECO:0000259" key="5">
    <source>
        <dbReference type="Pfam" id="PF07635"/>
    </source>
</evidence>
<dbReference type="RefSeq" id="WP_145062401.1">
    <property type="nucleotide sequence ID" value="NZ_CP036263.1"/>
</dbReference>
<feature type="domain" description="DUF1592" evidence="4">
    <location>
        <begin position="462"/>
        <end position="589"/>
    </location>
</feature>
<gene>
    <name evidence="7" type="ORF">HG15A2_40580</name>
</gene>
<dbReference type="InterPro" id="IPR011429">
    <property type="entry name" value="Cyt_c_Planctomycete-type"/>
</dbReference>
<dbReference type="Proteomes" id="UP000319852">
    <property type="component" value="Chromosome"/>
</dbReference>
<name>A0A517N128_9BACT</name>
<dbReference type="InterPro" id="IPR013039">
    <property type="entry name" value="DUF1588"/>
</dbReference>
<dbReference type="Pfam" id="PF07624">
    <property type="entry name" value="PSD2"/>
    <property type="match status" value="1"/>
</dbReference>
<dbReference type="Pfam" id="PF07631">
    <property type="entry name" value="PSD4"/>
    <property type="match status" value="1"/>
</dbReference>
<protein>
    <recommendedName>
        <fullName evidence="9">DUF1592 domain-containing protein</fullName>
    </recommendedName>
</protein>
<feature type="domain" description="DUF1588" evidence="3">
    <location>
        <begin position="608"/>
        <end position="704"/>
    </location>
</feature>
<feature type="domain" description="DUF1587" evidence="2">
    <location>
        <begin position="131"/>
        <end position="193"/>
    </location>
</feature>
<dbReference type="EMBL" id="CP036263">
    <property type="protein sequence ID" value="QDT00718.1"/>
    <property type="molecule type" value="Genomic_DNA"/>
</dbReference>
<evidence type="ECO:0000259" key="6">
    <source>
        <dbReference type="Pfam" id="PF07637"/>
    </source>
</evidence>
<organism evidence="7 8">
    <name type="scientific">Adhaeretor mobilis</name>
    <dbReference type="NCBI Taxonomy" id="1930276"/>
    <lineage>
        <taxon>Bacteria</taxon>
        <taxon>Pseudomonadati</taxon>
        <taxon>Planctomycetota</taxon>
        <taxon>Planctomycetia</taxon>
        <taxon>Pirellulales</taxon>
        <taxon>Lacipirellulaceae</taxon>
        <taxon>Adhaeretor</taxon>
    </lineage>
</organism>
<dbReference type="Pfam" id="PF07635">
    <property type="entry name" value="PSCyt1"/>
    <property type="match status" value="1"/>
</dbReference>
<evidence type="ECO:0000259" key="1">
    <source>
        <dbReference type="Pfam" id="PF07624"/>
    </source>
</evidence>
<evidence type="ECO:0000259" key="4">
    <source>
        <dbReference type="Pfam" id="PF07631"/>
    </source>
</evidence>
<dbReference type="InterPro" id="IPR013036">
    <property type="entry name" value="DUF1587"/>
</dbReference>
<dbReference type="InterPro" id="IPR013042">
    <property type="entry name" value="DUF1592"/>
</dbReference>
<dbReference type="AlphaFoldDB" id="A0A517N128"/>
<accession>A0A517N128</accession>
<reference evidence="7 8" key="1">
    <citation type="submission" date="2019-02" db="EMBL/GenBank/DDBJ databases">
        <title>Deep-cultivation of Planctomycetes and their phenomic and genomic characterization uncovers novel biology.</title>
        <authorList>
            <person name="Wiegand S."/>
            <person name="Jogler M."/>
            <person name="Boedeker C."/>
            <person name="Pinto D."/>
            <person name="Vollmers J."/>
            <person name="Rivas-Marin E."/>
            <person name="Kohn T."/>
            <person name="Peeters S.H."/>
            <person name="Heuer A."/>
            <person name="Rast P."/>
            <person name="Oberbeckmann S."/>
            <person name="Bunk B."/>
            <person name="Jeske O."/>
            <person name="Meyerdierks A."/>
            <person name="Storesund J.E."/>
            <person name="Kallscheuer N."/>
            <person name="Luecker S."/>
            <person name="Lage O.M."/>
            <person name="Pohl T."/>
            <person name="Merkel B.J."/>
            <person name="Hornburger P."/>
            <person name="Mueller R.-W."/>
            <person name="Bruemmer F."/>
            <person name="Labrenz M."/>
            <person name="Spormann A.M."/>
            <person name="Op den Camp H."/>
            <person name="Overmann J."/>
            <person name="Amann R."/>
            <person name="Jetten M.S.M."/>
            <person name="Mascher T."/>
            <person name="Medema M.H."/>
            <person name="Devos D.P."/>
            <person name="Kaster A.-K."/>
            <person name="Ovreas L."/>
            <person name="Rohde M."/>
            <person name="Galperin M.Y."/>
            <person name="Jogler C."/>
        </authorList>
    </citation>
    <scope>NUCLEOTIDE SEQUENCE [LARGE SCALE GENOMIC DNA]</scope>
    <source>
        <strain evidence="7 8">HG15A2</strain>
    </source>
</reference>
<dbReference type="KEGG" id="amob:HG15A2_40580"/>
<evidence type="ECO:0000313" key="7">
    <source>
        <dbReference type="EMBL" id="QDT00718.1"/>
    </source>
</evidence>
<keyword evidence="8" id="KW-1185">Reference proteome</keyword>
<feature type="domain" description="DUF1585" evidence="1">
    <location>
        <begin position="719"/>
        <end position="792"/>
    </location>
</feature>
<evidence type="ECO:0000313" key="8">
    <source>
        <dbReference type="Proteomes" id="UP000319852"/>
    </source>
</evidence>
<dbReference type="InterPro" id="IPR013043">
    <property type="entry name" value="DUF1595"/>
</dbReference>
<dbReference type="OrthoDB" id="175242at2"/>